<evidence type="ECO:0000313" key="1">
    <source>
        <dbReference type="EMBL" id="ABG51631.1"/>
    </source>
</evidence>
<dbReference type="HOGENOM" id="CLU_2541596_0_0_3"/>
<protein>
    <submittedName>
        <fullName evidence="1">Uncharacterized protein</fullName>
    </submittedName>
</protein>
<dbReference type="KEGG" id="ter:Tery_2414"/>
<name>Q112E3_TRIEI</name>
<proteinExistence type="predicted"/>
<sequence>MLQRLNVLLNSKKLLLTSQPTSQPKIVSSLLLLDIPLLFLSTHLGSKISLAIGSVDPEYCKWAQIILKADNFSKYFFPDNIVL</sequence>
<accession>Q112E3</accession>
<reference evidence="1" key="1">
    <citation type="submission" date="2006-06" db="EMBL/GenBank/DDBJ databases">
        <title>Complete sequence of Trichodesmium erythraeum IMS101.</title>
        <authorList>
            <consortium name="US DOE Joint Genome Institute"/>
            <person name="Copeland A."/>
            <person name="Lucas S."/>
            <person name="Lapidus A."/>
            <person name="Barry K."/>
            <person name="Detter J.C."/>
            <person name="Glavina del Rio T."/>
            <person name="Hammon N."/>
            <person name="Israni S."/>
            <person name="Dalin E."/>
            <person name="Tice H."/>
            <person name="Pitluck S."/>
            <person name="Kiss H."/>
            <person name="Munk A.C."/>
            <person name="Brettin T."/>
            <person name="Bruce D."/>
            <person name="Han C."/>
            <person name="Tapia R."/>
            <person name="Gilna P."/>
            <person name="Schmutz J."/>
            <person name="Larimer F."/>
            <person name="Land M."/>
            <person name="Hauser L."/>
            <person name="Kyrpides N."/>
            <person name="Kim E."/>
            <person name="Richardson P."/>
        </authorList>
    </citation>
    <scope>NUCLEOTIDE SEQUENCE [LARGE SCALE GENOMIC DNA]</scope>
    <source>
        <strain evidence="1">IMS101</strain>
    </source>
</reference>
<dbReference type="AlphaFoldDB" id="Q112E3"/>
<organism evidence="1">
    <name type="scientific">Trichodesmium erythraeum (strain IMS101)</name>
    <dbReference type="NCBI Taxonomy" id="203124"/>
    <lineage>
        <taxon>Bacteria</taxon>
        <taxon>Bacillati</taxon>
        <taxon>Cyanobacteriota</taxon>
        <taxon>Cyanophyceae</taxon>
        <taxon>Oscillatoriophycideae</taxon>
        <taxon>Oscillatoriales</taxon>
        <taxon>Microcoleaceae</taxon>
        <taxon>Trichodesmium</taxon>
    </lineage>
</organism>
<gene>
    <name evidence="1" type="ordered locus">Tery_2414</name>
</gene>
<dbReference type="EMBL" id="CP000393">
    <property type="protein sequence ID" value="ABG51631.1"/>
    <property type="molecule type" value="Genomic_DNA"/>
</dbReference>